<dbReference type="CDD" id="cd03219">
    <property type="entry name" value="ABC_Mj1267_LivG_branched"/>
    <property type="match status" value="1"/>
</dbReference>
<evidence type="ECO:0000259" key="4">
    <source>
        <dbReference type="PROSITE" id="PS50893"/>
    </source>
</evidence>
<dbReference type="Pfam" id="PF00005">
    <property type="entry name" value="ABC_tran"/>
    <property type="match status" value="1"/>
</dbReference>
<dbReference type="PANTHER" id="PTHR45772">
    <property type="entry name" value="CONSERVED COMPONENT OF ABC TRANSPORTER FOR NATURAL AMINO ACIDS-RELATED"/>
    <property type="match status" value="1"/>
</dbReference>
<keyword evidence="3 5" id="KW-0067">ATP-binding</keyword>
<dbReference type="RefSeq" id="WP_054967839.1">
    <property type="nucleotide sequence ID" value="NZ_LJCO01000014.1"/>
</dbReference>
<gene>
    <name evidence="5" type="ORF">AN477_03735</name>
</gene>
<protein>
    <submittedName>
        <fullName evidence="5">Amino acid ABC transporter ATP-binding protein</fullName>
    </submittedName>
</protein>
<dbReference type="PATRIC" id="fig|471514.4.peg.614"/>
<dbReference type="InterPro" id="IPR051120">
    <property type="entry name" value="ABC_AA/LPS_Transport"/>
</dbReference>
<dbReference type="SUPFAM" id="SSF52540">
    <property type="entry name" value="P-loop containing nucleoside triphosphate hydrolases"/>
    <property type="match status" value="1"/>
</dbReference>
<name>A0A0P9CI26_9BACL</name>
<comment type="caution">
    <text evidence="5">The sequence shown here is derived from an EMBL/GenBank/DDBJ whole genome shotgun (WGS) entry which is preliminary data.</text>
</comment>
<dbReference type="STRING" id="471514.AN477_03735"/>
<dbReference type="InterPro" id="IPR003593">
    <property type="entry name" value="AAA+_ATPase"/>
</dbReference>
<accession>A0A0P9CI26</accession>
<dbReference type="OrthoDB" id="9805514at2"/>
<dbReference type="GO" id="GO:0005524">
    <property type="term" value="F:ATP binding"/>
    <property type="evidence" value="ECO:0007669"/>
    <property type="project" value="UniProtKB-KW"/>
</dbReference>
<dbReference type="PANTHER" id="PTHR45772:SF8">
    <property type="entry name" value="HIGH-AFFINITY BRANCHED-CHAIN AMINO ACID TRANSPORT ATP-BINDING PROTEIN"/>
    <property type="match status" value="1"/>
</dbReference>
<dbReference type="EMBL" id="LJCO01000014">
    <property type="protein sequence ID" value="KPV45108.1"/>
    <property type="molecule type" value="Genomic_DNA"/>
</dbReference>
<evidence type="ECO:0000313" key="5">
    <source>
        <dbReference type="EMBL" id="KPV45108.1"/>
    </source>
</evidence>
<dbReference type="AlphaFoldDB" id="A0A0P9CI26"/>
<dbReference type="InterPro" id="IPR027417">
    <property type="entry name" value="P-loop_NTPase"/>
</dbReference>
<evidence type="ECO:0000313" key="6">
    <source>
        <dbReference type="Proteomes" id="UP000050482"/>
    </source>
</evidence>
<keyword evidence="6" id="KW-1185">Reference proteome</keyword>
<dbReference type="Gene3D" id="3.40.50.300">
    <property type="entry name" value="P-loop containing nucleotide triphosphate hydrolases"/>
    <property type="match status" value="1"/>
</dbReference>
<evidence type="ECO:0000256" key="3">
    <source>
        <dbReference type="ARBA" id="ARBA00022840"/>
    </source>
</evidence>
<evidence type="ECO:0000256" key="1">
    <source>
        <dbReference type="ARBA" id="ARBA00022448"/>
    </source>
</evidence>
<dbReference type="PROSITE" id="PS50893">
    <property type="entry name" value="ABC_TRANSPORTER_2"/>
    <property type="match status" value="1"/>
</dbReference>
<organism evidence="5 6">
    <name type="scientific">Alicyclobacillus ferrooxydans</name>
    <dbReference type="NCBI Taxonomy" id="471514"/>
    <lineage>
        <taxon>Bacteria</taxon>
        <taxon>Bacillati</taxon>
        <taxon>Bacillota</taxon>
        <taxon>Bacilli</taxon>
        <taxon>Bacillales</taxon>
        <taxon>Alicyclobacillaceae</taxon>
        <taxon>Alicyclobacillus</taxon>
    </lineage>
</organism>
<keyword evidence="2" id="KW-0547">Nucleotide-binding</keyword>
<dbReference type="SMART" id="SM00382">
    <property type="entry name" value="AAA"/>
    <property type="match status" value="1"/>
</dbReference>
<keyword evidence="1" id="KW-0813">Transport</keyword>
<sequence>MGAFLKVDQISKRFGGFYAVNGLSFELKQGEILGLVGPNGSGKTTCINVLSGIYAADGGTVEFDGKMIHTMPSYKISNIGINRTYQIPKCFHSLTVKENIDVALAHAKHKPQVDPVEFLELQGIMGRNAGTLNTAQQKTLDLARALATGPKLLLVDELAAGLNPEETESMTTKLLHLSEQGVSIIVVEHLLSFVHALTKRVIVMNAGKQIFEGDLESASKDPLVNQVYLGGDAV</sequence>
<evidence type="ECO:0000256" key="2">
    <source>
        <dbReference type="ARBA" id="ARBA00022741"/>
    </source>
</evidence>
<dbReference type="Proteomes" id="UP000050482">
    <property type="component" value="Unassembled WGS sequence"/>
</dbReference>
<dbReference type="GO" id="GO:0005886">
    <property type="term" value="C:plasma membrane"/>
    <property type="evidence" value="ECO:0007669"/>
    <property type="project" value="TreeGrafter"/>
</dbReference>
<proteinExistence type="predicted"/>
<reference evidence="5 6" key="1">
    <citation type="submission" date="2015-09" db="EMBL/GenBank/DDBJ databases">
        <title>Draft genome sequence of Alicyclobacillus ferrooxydans DSM 22381.</title>
        <authorList>
            <person name="Hemp J."/>
        </authorList>
    </citation>
    <scope>NUCLEOTIDE SEQUENCE [LARGE SCALE GENOMIC DNA]</scope>
    <source>
        <strain evidence="5 6">TC-34</strain>
    </source>
</reference>
<feature type="domain" description="ABC transporter" evidence="4">
    <location>
        <begin position="5"/>
        <end position="231"/>
    </location>
</feature>
<dbReference type="GO" id="GO:0016887">
    <property type="term" value="F:ATP hydrolysis activity"/>
    <property type="evidence" value="ECO:0007669"/>
    <property type="project" value="InterPro"/>
</dbReference>
<dbReference type="InterPro" id="IPR003439">
    <property type="entry name" value="ABC_transporter-like_ATP-bd"/>
</dbReference>